<dbReference type="GeneID" id="19524741"/>
<keyword evidence="4" id="KW-1185">Reference proteome</keyword>
<dbReference type="Gene3D" id="3.55.50.20">
    <property type="match status" value="1"/>
</dbReference>
<feature type="domain" description="Bacteriophage T4 Gp27 baseplate hub C-terminal" evidence="1">
    <location>
        <begin position="203"/>
        <end position="375"/>
    </location>
</feature>
<dbReference type="InterPro" id="IPR043084">
    <property type="entry name" value="Gp27_dom4"/>
</dbReference>
<evidence type="ECO:0000313" key="4">
    <source>
        <dbReference type="Proteomes" id="UP000019733"/>
    </source>
</evidence>
<dbReference type="Pfam" id="PF09096">
    <property type="entry name" value="Phage-tail_2"/>
    <property type="match status" value="1"/>
</dbReference>
<dbReference type="Gene3D" id="3.30.1920.40">
    <property type="match status" value="1"/>
</dbReference>
<dbReference type="Gene3D" id="2.40.10.10">
    <property type="entry name" value="Trypsin-like serine proteases"/>
    <property type="match status" value="1"/>
</dbReference>
<dbReference type="Pfam" id="PF09097">
    <property type="entry name" value="Phage-tail_1"/>
    <property type="match status" value="1"/>
</dbReference>
<dbReference type="InterPro" id="IPR015181">
    <property type="entry name" value="Phage_T4_Gp27_N"/>
</dbReference>
<protein>
    <submittedName>
        <fullName evidence="3">Baseplate hub subunit</fullName>
    </submittedName>
</protein>
<dbReference type="KEGG" id="vg:19524741"/>
<dbReference type="InterPro" id="IPR043504">
    <property type="entry name" value="Peptidase_S1_PA_chymotrypsin"/>
</dbReference>
<dbReference type="InterPro" id="IPR043085">
    <property type="entry name" value="Gp27_dom2"/>
</dbReference>
<dbReference type="SUPFAM" id="SSF69279">
    <property type="entry name" value="Phage tail proteins"/>
    <property type="match status" value="2"/>
</dbReference>
<sequence>MTVFQRPGYPNLSVKLYQDYSAWQENRYVELAATITTLTMRDSLYGRNEGILQFYDTKNIHTKMDGRQIVQISVSNSNTPLQVRTRIYGCRHYSVSVDSKGDNIIAIELGTIHSIENLKFGRPFFSDAGESIREMLGVIYKDRTLITPPINTINAYVPDIPWTSTFDDYLAYVRELGLATASDKFVFVWQDILGVNMIDYDTLIGQEGIKMIVGEPNTVGQYIQELEYPLVWDFTWMTKANQFTRDPIKNATIFAHSFLDTSIPVIVTGDGDNAILVSRSGGYSEMTYRNGFEEASRLQTMAQYDGYAKCTTTGNFNITPATKIIFVDQKNQFKSEFYVDEVIHELSNNNSQTHLYMFTNSMVLEPVNPVKVKNELKSDSTSKENNSTTV</sequence>
<organism evidence="3 4">
    <name type="scientific">Escherichia phage vB_EcoM_JS09</name>
    <dbReference type="NCBI Taxonomy" id="1430444"/>
    <lineage>
        <taxon>Viruses</taxon>
        <taxon>Duplodnaviria</taxon>
        <taxon>Heunggongvirae</taxon>
        <taxon>Uroviricota</taxon>
        <taxon>Caudoviricetes</taxon>
        <taxon>Pantevenvirales</taxon>
        <taxon>Straboviridae</taxon>
        <taxon>Tevenvirinae</taxon>
        <taxon>Mosigvirus</taxon>
        <taxon>Mosigvirus JS09</taxon>
    </lineage>
</organism>
<evidence type="ECO:0000313" key="3">
    <source>
        <dbReference type="EMBL" id="AIA79982.1"/>
    </source>
</evidence>
<dbReference type="RefSeq" id="YP_009037577.1">
    <property type="nucleotide sequence ID" value="NC_024124.2"/>
</dbReference>
<accession>A0A060BGX6</accession>
<proteinExistence type="predicted"/>
<evidence type="ECO:0000259" key="1">
    <source>
        <dbReference type="Pfam" id="PF09096"/>
    </source>
</evidence>
<dbReference type="Gene3D" id="2.40.30.150">
    <property type="entry name" value="Bacteriophage T4, Gp27, baseplate hub, domain 3"/>
    <property type="match status" value="1"/>
</dbReference>
<dbReference type="Proteomes" id="UP000019733">
    <property type="component" value="Segment"/>
</dbReference>
<reference evidence="3" key="1">
    <citation type="submission" date="2015-07" db="EMBL/GenBank/DDBJ databases">
        <title>Isolation and characterization of a novel lytic T4-like coliphage vB_EcoM_JS09 infecting APEC.</title>
        <authorList>
            <person name="Zhou Y."/>
            <person name="Bao H.D."/>
            <person name="Zhang H."/>
            <person name="Wang R."/>
        </authorList>
    </citation>
    <scope>NUCLEOTIDE SEQUENCE</scope>
</reference>
<dbReference type="OrthoDB" id="2757at10239"/>
<feature type="domain" description="Bacteriophage T4 Gp27 baseplate hub N-terminal" evidence="2">
    <location>
        <begin position="5"/>
        <end position="200"/>
    </location>
</feature>
<dbReference type="InterPro" id="IPR043083">
    <property type="entry name" value="Gp27_dom3"/>
</dbReference>
<gene>
    <name evidence="3" type="ORF">JS09_0254</name>
</gene>
<dbReference type="EMBL" id="KF582788">
    <property type="protein sequence ID" value="AIA79982.1"/>
    <property type="molecule type" value="Genomic_DNA"/>
</dbReference>
<name>A0A060BGX6_9CAUD</name>
<dbReference type="InterPro" id="IPR015180">
    <property type="entry name" value="Phage_T4_Gp27_C"/>
</dbReference>
<evidence type="ECO:0000259" key="2">
    <source>
        <dbReference type="Pfam" id="PF09097"/>
    </source>
</evidence>
<dbReference type="GO" id="GO:0098025">
    <property type="term" value="C:virus tail, baseplate"/>
    <property type="evidence" value="ECO:0007669"/>
    <property type="project" value="InterPro"/>
</dbReference>